<dbReference type="SUPFAM" id="SSF47802">
    <property type="entry name" value="DNA polymerase beta, N-terminal domain-like"/>
    <property type="match status" value="1"/>
</dbReference>
<dbReference type="InterPro" id="IPR002054">
    <property type="entry name" value="DNA-dir_DNA_pol_X"/>
</dbReference>
<dbReference type="InterPro" id="IPR047967">
    <property type="entry name" value="PolX_PHP"/>
</dbReference>
<protein>
    <submittedName>
        <fullName evidence="3">Helix-hairpin-helix domain-containing protein</fullName>
    </submittedName>
</protein>
<dbReference type="InterPro" id="IPR027421">
    <property type="entry name" value="DNA_pol_lamdba_lyase_dom_sf"/>
</dbReference>
<evidence type="ECO:0000313" key="3">
    <source>
        <dbReference type="EMBL" id="GAA4375892.1"/>
    </source>
</evidence>
<dbReference type="Proteomes" id="UP001500454">
    <property type="component" value="Unassembled WGS sequence"/>
</dbReference>
<dbReference type="InterPro" id="IPR022311">
    <property type="entry name" value="PolX-like"/>
</dbReference>
<dbReference type="CDD" id="cd07436">
    <property type="entry name" value="PHP_PolX"/>
    <property type="match status" value="1"/>
</dbReference>
<comment type="caution">
    <text evidence="3">The sequence shown here is derived from an EMBL/GenBank/DDBJ whole genome shotgun (WGS) entry which is preliminary data.</text>
</comment>
<dbReference type="Gene3D" id="1.10.150.110">
    <property type="entry name" value="DNA polymerase beta, N-terminal domain-like"/>
    <property type="match status" value="1"/>
</dbReference>
<keyword evidence="4" id="KW-1185">Reference proteome</keyword>
<dbReference type="InterPro" id="IPR010996">
    <property type="entry name" value="HHH_MUS81"/>
</dbReference>
<evidence type="ECO:0000259" key="1">
    <source>
        <dbReference type="SMART" id="SM00481"/>
    </source>
</evidence>
<name>A0ABP8IVN6_9BACT</name>
<proteinExistence type="predicted"/>
<dbReference type="RefSeq" id="WP_345221816.1">
    <property type="nucleotide sequence ID" value="NZ_BAABHA010000002.1"/>
</dbReference>
<dbReference type="InterPro" id="IPR004013">
    <property type="entry name" value="PHP_dom"/>
</dbReference>
<dbReference type="Gene3D" id="3.30.460.10">
    <property type="entry name" value="Beta Polymerase, domain 2"/>
    <property type="match status" value="1"/>
</dbReference>
<feature type="domain" description="Polymerase/histidinol phosphatase N-terminal" evidence="1">
    <location>
        <begin position="332"/>
        <end position="411"/>
    </location>
</feature>
<dbReference type="SMART" id="SM00481">
    <property type="entry name" value="POLIIIAc"/>
    <property type="match status" value="1"/>
</dbReference>
<dbReference type="Gene3D" id="1.10.150.20">
    <property type="entry name" value="5' to 3' exonuclease, C-terminal subdomain"/>
    <property type="match status" value="1"/>
</dbReference>
<dbReference type="InterPro" id="IPR003141">
    <property type="entry name" value="Pol/His_phosphatase_N"/>
</dbReference>
<gene>
    <name evidence="3" type="ORF">GCM10023186_09180</name>
</gene>
<dbReference type="SMART" id="SM00483">
    <property type="entry name" value="POLXc"/>
    <property type="match status" value="1"/>
</dbReference>
<feature type="domain" description="DNA-directed DNA polymerase X" evidence="2">
    <location>
        <begin position="1"/>
        <end position="308"/>
    </location>
</feature>
<dbReference type="PANTHER" id="PTHR36928">
    <property type="entry name" value="PHOSPHATASE YCDX-RELATED"/>
    <property type="match status" value="1"/>
</dbReference>
<dbReference type="SUPFAM" id="SSF89550">
    <property type="entry name" value="PHP domain-like"/>
    <property type="match status" value="1"/>
</dbReference>
<dbReference type="SUPFAM" id="SSF158702">
    <property type="entry name" value="Sec63 N-terminal domain-like"/>
    <property type="match status" value="1"/>
</dbReference>
<dbReference type="EMBL" id="BAABHA010000002">
    <property type="protein sequence ID" value="GAA4375892.1"/>
    <property type="molecule type" value="Genomic_DNA"/>
</dbReference>
<organism evidence="3 4">
    <name type="scientific">Hymenobacter koreensis</name>
    <dbReference type="NCBI Taxonomy" id="1084523"/>
    <lineage>
        <taxon>Bacteria</taxon>
        <taxon>Pseudomonadati</taxon>
        <taxon>Bacteroidota</taxon>
        <taxon>Cytophagia</taxon>
        <taxon>Cytophagales</taxon>
        <taxon>Hymenobacteraceae</taxon>
        <taxon>Hymenobacter</taxon>
    </lineage>
</organism>
<dbReference type="Pfam" id="PF02811">
    <property type="entry name" value="PHP"/>
    <property type="match status" value="1"/>
</dbReference>
<dbReference type="PANTHER" id="PTHR36928:SF1">
    <property type="entry name" value="PHOSPHATASE YCDX-RELATED"/>
    <property type="match status" value="1"/>
</dbReference>
<dbReference type="NCBIfam" id="NF006375">
    <property type="entry name" value="PRK08609.1"/>
    <property type="match status" value="1"/>
</dbReference>
<reference evidence="4" key="1">
    <citation type="journal article" date="2019" name="Int. J. Syst. Evol. Microbiol.">
        <title>The Global Catalogue of Microorganisms (GCM) 10K type strain sequencing project: providing services to taxonomists for standard genome sequencing and annotation.</title>
        <authorList>
            <consortium name="The Broad Institute Genomics Platform"/>
            <consortium name="The Broad Institute Genome Sequencing Center for Infectious Disease"/>
            <person name="Wu L."/>
            <person name="Ma J."/>
        </authorList>
    </citation>
    <scope>NUCLEOTIDE SEQUENCE [LARGE SCALE GENOMIC DNA]</scope>
    <source>
        <strain evidence="4">JCM 17924</strain>
    </source>
</reference>
<evidence type="ECO:0000313" key="4">
    <source>
        <dbReference type="Proteomes" id="UP001500454"/>
    </source>
</evidence>
<dbReference type="InterPro" id="IPR016195">
    <property type="entry name" value="Pol/histidinol_Pase-like"/>
</dbReference>
<dbReference type="Pfam" id="PF14520">
    <property type="entry name" value="HHH_5"/>
    <property type="match status" value="1"/>
</dbReference>
<evidence type="ECO:0000259" key="2">
    <source>
        <dbReference type="SMART" id="SM00483"/>
    </source>
</evidence>
<dbReference type="SUPFAM" id="SSF81301">
    <property type="entry name" value="Nucleotidyltransferase"/>
    <property type="match status" value="1"/>
</dbReference>
<accession>A0ABP8IVN6</accession>
<dbReference type="PIRSF" id="PIRSF005047">
    <property type="entry name" value="UCP005047_YshC"/>
    <property type="match status" value="1"/>
</dbReference>
<dbReference type="InterPro" id="IPR043519">
    <property type="entry name" value="NT_sf"/>
</dbReference>
<sequence>MENRALIRAFRLMAQLLELHDENPFKVRAYEGAAAALERLEVPLAGLDPAEFTTTGGLGKSAAVAATELLRTGTFPELARLQEQTPPGVVEMLSIKGLGPKKLRVLWRELGVETIDALREAGEQNRISQLKGFGQKTQEAILQVIDFTDQSRGKLLLPQAQQLAQQLVDALQQTLRTEQVSAAGEVRRALPVVETVRVVAATTQPWQAHELLNATEGLVADDAHSGPFAWRGTAAASGVKVEIHLAKPENYTNCLFLQTGSEAHLAASLGDKAPAATLRELVRRTKFFSEEALYQTAGLDYVVPEMREGGEEVLEAREHRLPTLLTDADLRGSLHNHSTYSDGAHSLRQMAEFLREGGYQYLGICDHSRAAHYAGGLSIEEVRKQHREIDQLNQELAPFRIFKGIESDILSDGSLDYPDDVLAEFDFVVASVHSGLKMDQERATERLLRAIANPFCTMLGHPTGRLLLRREGYPIDFKAVIDACAEHKVSIEINSNPWRLDLDWQWVRYALAQGVKLSINPDAHHTDGYADMRFGVLQGRKGGLTAAATVNALTADELAAFFEERRAQAVKFSGKTNSKKPVDLGPLFN</sequence>
<dbReference type="Gene3D" id="3.20.20.140">
    <property type="entry name" value="Metal-dependent hydrolases"/>
    <property type="match status" value="1"/>
</dbReference>
<dbReference type="InterPro" id="IPR050243">
    <property type="entry name" value="PHP_phosphatase"/>
</dbReference>
<dbReference type="Pfam" id="PF14716">
    <property type="entry name" value="HHH_8"/>
    <property type="match status" value="1"/>
</dbReference>